<keyword evidence="3" id="KW-0378">Hydrolase</keyword>
<dbReference type="SUPFAM" id="SSF53187">
    <property type="entry name" value="Zn-dependent exopeptidases"/>
    <property type="match status" value="1"/>
</dbReference>
<keyword evidence="1" id="KW-0645">Protease</keyword>
<dbReference type="AlphaFoldDB" id="A0A516H5U3"/>
<dbReference type="PANTHER" id="PTHR43270">
    <property type="entry name" value="BETA-ALA-HIS DIPEPTIDASE"/>
    <property type="match status" value="1"/>
</dbReference>
<dbReference type="EMBL" id="CP041636">
    <property type="protein sequence ID" value="QDO99050.1"/>
    <property type="molecule type" value="Genomic_DNA"/>
</dbReference>
<dbReference type="InterPro" id="IPR051458">
    <property type="entry name" value="Cyt/Met_Dipeptidase"/>
</dbReference>
<dbReference type="GO" id="GO:0006508">
    <property type="term" value="P:proteolysis"/>
    <property type="evidence" value="ECO:0007669"/>
    <property type="project" value="UniProtKB-KW"/>
</dbReference>
<dbReference type="Proteomes" id="UP000317496">
    <property type="component" value="Chromosome"/>
</dbReference>
<protein>
    <submittedName>
        <fullName evidence="4">M20 family metallopeptidase</fullName>
    </submittedName>
</protein>
<dbReference type="NCBIfam" id="NF005478">
    <property type="entry name" value="PRK07079.1"/>
    <property type="match status" value="1"/>
</dbReference>
<gene>
    <name evidence="4" type="ORF">FNB15_18030</name>
</gene>
<dbReference type="Gene3D" id="3.30.70.360">
    <property type="match status" value="1"/>
</dbReference>
<keyword evidence="2" id="KW-0479">Metal-binding</keyword>
<evidence type="ECO:0000313" key="5">
    <source>
        <dbReference type="Proteomes" id="UP000317496"/>
    </source>
</evidence>
<name>A0A516H5U3_9PROT</name>
<dbReference type="InterPro" id="IPR002933">
    <property type="entry name" value="Peptidase_M20"/>
</dbReference>
<evidence type="ECO:0000256" key="2">
    <source>
        <dbReference type="ARBA" id="ARBA00022723"/>
    </source>
</evidence>
<evidence type="ECO:0000256" key="1">
    <source>
        <dbReference type="ARBA" id="ARBA00022670"/>
    </source>
</evidence>
<reference evidence="4 5" key="1">
    <citation type="submission" date="2019-07" db="EMBL/GenBank/DDBJ databases">
        <title>Genome sequencing for Ferrovibrio sp. K5.</title>
        <authorList>
            <person name="Park S.-J."/>
        </authorList>
    </citation>
    <scope>NUCLEOTIDE SEQUENCE [LARGE SCALE GENOMIC DNA]</scope>
    <source>
        <strain evidence="4 5">K5</strain>
    </source>
</reference>
<proteinExistence type="predicted"/>
<dbReference type="Pfam" id="PF01546">
    <property type="entry name" value="Peptidase_M20"/>
    <property type="match status" value="1"/>
</dbReference>
<dbReference type="KEGG" id="fer:FNB15_18030"/>
<sequence length="466" mass="50045">MTRAAAIHAATAYLDEGGFLADLSRRVAIPTESQNPDRAGALGDYLEKEMRGSLEALGFQCSVHPNPSPKGGPFLVAIRREAGATKTLFSYGHGDVIRGQEAQWRSGLSPWQVVQEGEKLYGRGTADNKGQHTVNIAALAAVLKARNGKLGFDVVLLIETGEEVGSPGLDEFCRTQKDAWQANLFLASDGPRLSPERPTLYCGARGALNFDLTVNLREGAHHSGNWGGLLADPGIILAHAIASIAGPTGQIRIPEWVPKELPAGVKRALADCEVGGGSDGPSIDTWWGEPGLTPAERVYGWCSFDVLAFKTGNPEFPVNAIPGIATAHCQIRFVVGPDSTQFLPALRRHLDRHGFPQVEVKQARAEIFTATRLDPDHPYVNFALASVEKTMGRKPALLPNLGGSLPNEVFAETLGLPTVWMPHSYAACSQHAPNEHILLPVMREGLAMMAGLLWDLGEPNATVFPS</sequence>
<dbReference type="PANTHER" id="PTHR43270:SF12">
    <property type="entry name" value="SUCCINYL-DIAMINOPIMELATE DESUCCINYLASE"/>
    <property type="match status" value="1"/>
</dbReference>
<accession>A0A516H5U3</accession>
<evidence type="ECO:0000256" key="3">
    <source>
        <dbReference type="ARBA" id="ARBA00022801"/>
    </source>
</evidence>
<evidence type="ECO:0000313" key="4">
    <source>
        <dbReference type="EMBL" id="QDO99050.1"/>
    </source>
</evidence>
<organism evidence="4 5">
    <name type="scientific">Ferrovibrio terrae</name>
    <dbReference type="NCBI Taxonomy" id="2594003"/>
    <lineage>
        <taxon>Bacteria</taxon>
        <taxon>Pseudomonadati</taxon>
        <taxon>Pseudomonadota</taxon>
        <taxon>Alphaproteobacteria</taxon>
        <taxon>Rhodospirillales</taxon>
        <taxon>Rhodospirillaceae</taxon>
        <taxon>Ferrovibrio</taxon>
    </lineage>
</organism>
<dbReference type="RefSeq" id="WP_144258046.1">
    <property type="nucleotide sequence ID" value="NZ_CP041636.1"/>
</dbReference>
<dbReference type="OrthoDB" id="9761532at2"/>
<keyword evidence="5" id="KW-1185">Reference proteome</keyword>
<dbReference type="GO" id="GO:0046872">
    <property type="term" value="F:metal ion binding"/>
    <property type="evidence" value="ECO:0007669"/>
    <property type="project" value="UniProtKB-KW"/>
</dbReference>
<dbReference type="GO" id="GO:0008233">
    <property type="term" value="F:peptidase activity"/>
    <property type="evidence" value="ECO:0007669"/>
    <property type="project" value="UniProtKB-KW"/>
</dbReference>
<dbReference type="Gene3D" id="3.40.630.10">
    <property type="entry name" value="Zn peptidases"/>
    <property type="match status" value="1"/>
</dbReference>